<gene>
    <name evidence="1" type="ORF">DSO57_1036389</name>
</gene>
<name>A0ACC2SZI1_9FUNG</name>
<dbReference type="Proteomes" id="UP001165960">
    <property type="component" value="Unassembled WGS sequence"/>
</dbReference>
<evidence type="ECO:0000313" key="1">
    <source>
        <dbReference type="EMBL" id="KAJ9067708.1"/>
    </source>
</evidence>
<reference evidence="1" key="1">
    <citation type="submission" date="2022-04" db="EMBL/GenBank/DDBJ databases">
        <title>Genome of the entomopathogenic fungus Entomophthora muscae.</title>
        <authorList>
            <person name="Elya C."/>
            <person name="Lovett B.R."/>
            <person name="Lee E."/>
            <person name="Macias A.M."/>
            <person name="Hajek A.E."/>
            <person name="De Bivort B.L."/>
            <person name="Kasson M.T."/>
            <person name="De Fine Licht H.H."/>
            <person name="Stajich J.E."/>
        </authorList>
    </citation>
    <scope>NUCLEOTIDE SEQUENCE</scope>
    <source>
        <strain evidence="1">Berkeley</strain>
    </source>
</reference>
<accession>A0ACC2SZI1</accession>
<protein>
    <submittedName>
        <fullName evidence="1">Uncharacterized protein</fullName>
    </submittedName>
</protein>
<sequence>MNTYPFMSVPLPGLQERESLPSALLSTLPQGAQIVGLSVYKNRTYPLTVQNGMLLYPNISAGIQYTEQGKMSPRRGNVFYTSDLQAYTVNRKSGRVVKLSFESGSVNSESYRPTSGKVTDLYLDQEKQVYASSYRGSDSTAISTVWRFTEGQFTKLFTVPGIIDKFVLGKKKMLMFGVLLTYFEGQREKWLIRADVRQDGEPTAAKYKLIEEASSDETTALARDTDDNLYISWQNKQVMAYRSDLKPMYTATSSNDVRHLAVVEARLPTLYIGGYCKGSSMPCLDELNLDEESQPKQNTLYDVNFETQVSY</sequence>
<dbReference type="EMBL" id="QTSX02003899">
    <property type="protein sequence ID" value="KAJ9067708.1"/>
    <property type="molecule type" value="Genomic_DNA"/>
</dbReference>
<proteinExistence type="predicted"/>
<organism evidence="1 2">
    <name type="scientific">Entomophthora muscae</name>
    <dbReference type="NCBI Taxonomy" id="34485"/>
    <lineage>
        <taxon>Eukaryota</taxon>
        <taxon>Fungi</taxon>
        <taxon>Fungi incertae sedis</taxon>
        <taxon>Zoopagomycota</taxon>
        <taxon>Entomophthoromycotina</taxon>
        <taxon>Entomophthoromycetes</taxon>
        <taxon>Entomophthorales</taxon>
        <taxon>Entomophthoraceae</taxon>
        <taxon>Entomophthora</taxon>
    </lineage>
</organism>
<keyword evidence="2" id="KW-1185">Reference proteome</keyword>
<evidence type="ECO:0000313" key="2">
    <source>
        <dbReference type="Proteomes" id="UP001165960"/>
    </source>
</evidence>
<comment type="caution">
    <text evidence="1">The sequence shown here is derived from an EMBL/GenBank/DDBJ whole genome shotgun (WGS) entry which is preliminary data.</text>
</comment>